<protein>
    <submittedName>
        <fullName evidence="1">Uncharacterized protein</fullName>
    </submittedName>
</protein>
<organism evidence="1 2">
    <name type="scientific">Weissella viridescens</name>
    <name type="common">Lactobacillus viridescens</name>
    <dbReference type="NCBI Taxonomy" id="1629"/>
    <lineage>
        <taxon>Bacteria</taxon>
        <taxon>Bacillati</taxon>
        <taxon>Bacillota</taxon>
        <taxon>Bacilli</taxon>
        <taxon>Lactobacillales</taxon>
        <taxon>Lactobacillaceae</taxon>
        <taxon>Weissella</taxon>
    </lineage>
</organism>
<proteinExistence type="predicted"/>
<accession>A0A380NYI8</accession>
<evidence type="ECO:0000313" key="2">
    <source>
        <dbReference type="Proteomes" id="UP000254621"/>
    </source>
</evidence>
<sequence length="67" mass="7448">MKYFLKQCGLVLVWAFAGSLPINFERIDQCAQYNVDVRTCNIGGRLIIYGPIGTMGVGFTSHFCTIV</sequence>
<dbReference type="Proteomes" id="UP000254621">
    <property type="component" value="Unassembled WGS sequence"/>
</dbReference>
<gene>
    <name evidence="1" type="ORF">NCTC13645_00971</name>
</gene>
<name>A0A380NYI8_WEIVI</name>
<dbReference type="EMBL" id="UHIV01000001">
    <property type="protein sequence ID" value="SUP53143.1"/>
    <property type="molecule type" value="Genomic_DNA"/>
</dbReference>
<evidence type="ECO:0000313" key="1">
    <source>
        <dbReference type="EMBL" id="SUP53143.1"/>
    </source>
</evidence>
<reference evidence="1 2" key="1">
    <citation type="submission" date="2018-06" db="EMBL/GenBank/DDBJ databases">
        <authorList>
            <consortium name="Pathogen Informatics"/>
            <person name="Doyle S."/>
        </authorList>
    </citation>
    <scope>NUCLEOTIDE SEQUENCE [LARGE SCALE GENOMIC DNA]</scope>
    <source>
        <strain evidence="1 2">NCTC13645</strain>
    </source>
</reference>
<dbReference type="AlphaFoldDB" id="A0A380NYI8"/>